<comment type="caution">
    <text evidence="1">The sequence shown here is derived from an EMBL/GenBank/DDBJ whole genome shotgun (WGS) entry which is preliminary data.</text>
</comment>
<gene>
    <name evidence="1" type="ORF">LZZ85_17220</name>
</gene>
<dbReference type="SUPFAM" id="SSF50969">
    <property type="entry name" value="YVTN repeat-like/Quinoprotein amine dehydrogenase"/>
    <property type="match status" value="1"/>
</dbReference>
<dbReference type="InterPro" id="IPR011044">
    <property type="entry name" value="Quino_amine_DH_bsu"/>
</dbReference>
<evidence type="ECO:0000313" key="2">
    <source>
        <dbReference type="Proteomes" id="UP001165367"/>
    </source>
</evidence>
<name>A0ABS9KUP4_9BACT</name>
<protein>
    <submittedName>
        <fullName evidence="1">TolB-like 6-bladed beta-propeller domain-containing protein</fullName>
    </submittedName>
</protein>
<keyword evidence="2" id="KW-1185">Reference proteome</keyword>
<proteinExistence type="predicted"/>
<reference evidence="1" key="1">
    <citation type="submission" date="2022-01" db="EMBL/GenBank/DDBJ databases">
        <authorList>
            <person name="Jo J.-H."/>
            <person name="Im W.-T."/>
        </authorList>
    </citation>
    <scope>NUCLEOTIDE SEQUENCE</scope>
    <source>
        <strain evidence="1">NA20</strain>
    </source>
</reference>
<accession>A0ABS9KUP4</accession>
<dbReference type="Pfam" id="PF15869">
    <property type="entry name" value="TolB_like"/>
    <property type="match status" value="1"/>
</dbReference>
<sequence length="356" mass="40258">MKKPGDLLFLLVIPIVLYSCAAMRGNPVSRTDFTNLPEVNATEQKLLYTELGTPEAMRIYKDSLLLISNNLNRETHHVRVFDIGRRNAINNILPASSKKGGTLSFMSFDISDSLVWVFDVAKNGFIAANLDTILHGKKGVEWYSEYRITPQVFFYDAVLLNRSEGLLSGNYDTDEKLVRINFSDSTRNKKLLSYEKDSLIGSSRISKMSYESFMLLRPDKKKLALVTRYADQFELVDLESGTQKRISGPEGFSPQLVPFEDNTGVTVATIGQDSRYGFLRGCVTGKFIYLLFSGYNVRSPRRFYSNTIFVFDWDGHPVKRIRLKNDIIGLAVTSDDKILYTLNPQTKGVSFSVLGR</sequence>
<dbReference type="RefSeq" id="WP_237874578.1">
    <property type="nucleotide sequence ID" value="NZ_JAKLTR010000011.1"/>
</dbReference>
<dbReference type="EMBL" id="JAKLTR010000011">
    <property type="protein sequence ID" value="MCG2616040.1"/>
    <property type="molecule type" value="Genomic_DNA"/>
</dbReference>
<dbReference type="Proteomes" id="UP001165367">
    <property type="component" value="Unassembled WGS sequence"/>
</dbReference>
<organism evidence="1 2">
    <name type="scientific">Terrimonas ginsenosidimutans</name>
    <dbReference type="NCBI Taxonomy" id="2908004"/>
    <lineage>
        <taxon>Bacteria</taxon>
        <taxon>Pseudomonadati</taxon>
        <taxon>Bacteroidota</taxon>
        <taxon>Chitinophagia</taxon>
        <taxon>Chitinophagales</taxon>
        <taxon>Chitinophagaceae</taxon>
        <taxon>Terrimonas</taxon>
    </lineage>
</organism>
<dbReference type="PROSITE" id="PS51257">
    <property type="entry name" value="PROKAR_LIPOPROTEIN"/>
    <property type="match status" value="1"/>
</dbReference>
<evidence type="ECO:0000313" key="1">
    <source>
        <dbReference type="EMBL" id="MCG2616040.1"/>
    </source>
</evidence>